<dbReference type="AlphaFoldDB" id="A0A329LH70"/>
<feature type="region of interest" description="Disordered" evidence="1">
    <location>
        <begin position="1"/>
        <end position="124"/>
    </location>
</feature>
<accession>A0A329LH70</accession>
<gene>
    <name evidence="2" type="ORF">DQP57_19440</name>
</gene>
<protein>
    <submittedName>
        <fullName evidence="2">Uncharacterized protein</fullName>
    </submittedName>
</protein>
<dbReference type="RefSeq" id="WP_112634353.1">
    <property type="nucleotide sequence ID" value="NZ_QMEV01000050.1"/>
</dbReference>
<evidence type="ECO:0000313" key="2">
    <source>
        <dbReference type="EMBL" id="RAV07241.1"/>
    </source>
</evidence>
<comment type="caution">
    <text evidence="2">The sequence shown here is derived from an EMBL/GenBank/DDBJ whole genome shotgun (WGS) entry which is preliminary data.</text>
</comment>
<dbReference type="EMBL" id="QMEV01000050">
    <property type="protein sequence ID" value="RAV07241.1"/>
    <property type="molecule type" value="Genomic_DNA"/>
</dbReference>
<name>A0A329LH70_9MYCO</name>
<reference evidence="2 3" key="1">
    <citation type="submission" date="2018-06" db="EMBL/GenBank/DDBJ databases">
        <title>NTM in soil in Japan.</title>
        <authorList>
            <person name="Ohya K."/>
        </authorList>
    </citation>
    <scope>NUCLEOTIDE SEQUENCE [LARGE SCALE GENOMIC DNA]</scope>
    <source>
        <strain evidence="2 3">GF28</strain>
    </source>
</reference>
<evidence type="ECO:0000256" key="1">
    <source>
        <dbReference type="SAM" id="MobiDB-lite"/>
    </source>
</evidence>
<feature type="compositionally biased region" description="Basic and acidic residues" evidence="1">
    <location>
        <begin position="29"/>
        <end position="42"/>
    </location>
</feature>
<organism evidence="2 3">
    <name type="scientific">Mycobacterium colombiense</name>
    <dbReference type="NCBI Taxonomy" id="339268"/>
    <lineage>
        <taxon>Bacteria</taxon>
        <taxon>Bacillati</taxon>
        <taxon>Actinomycetota</taxon>
        <taxon>Actinomycetes</taxon>
        <taxon>Mycobacteriales</taxon>
        <taxon>Mycobacteriaceae</taxon>
        <taxon>Mycobacterium</taxon>
        <taxon>Mycobacterium avium complex (MAC)</taxon>
    </lineage>
</organism>
<feature type="compositionally biased region" description="Basic and acidic residues" evidence="1">
    <location>
        <begin position="1"/>
        <end position="21"/>
    </location>
</feature>
<evidence type="ECO:0000313" key="3">
    <source>
        <dbReference type="Proteomes" id="UP000250915"/>
    </source>
</evidence>
<dbReference type="OrthoDB" id="4485278at2"/>
<sequence>MSVQDDKSADQDDEQRLTEKPEPDEDDKQEAAKMMEAYEDKPTIVLPGTGGSVSGTAVNEWLDEDGNPKHEEPEGGGSGEGSQAETEADEGRDEQELKDQIEKDKALNEKLKEAAQEENKGEKG</sequence>
<dbReference type="Proteomes" id="UP000250915">
    <property type="component" value="Unassembled WGS sequence"/>
</dbReference>
<proteinExistence type="predicted"/>
<feature type="compositionally biased region" description="Basic and acidic residues" evidence="1">
    <location>
        <begin position="94"/>
        <end position="124"/>
    </location>
</feature>